<keyword evidence="5" id="KW-1185">Reference proteome</keyword>
<keyword evidence="1" id="KW-0805">Transcription regulation</keyword>
<dbReference type="RefSeq" id="WP_084668430.1">
    <property type="nucleotide sequence ID" value="NZ_FQYX01000004.1"/>
</dbReference>
<dbReference type="InterPro" id="IPR036390">
    <property type="entry name" value="WH_DNA-bd_sf"/>
</dbReference>
<reference evidence="4 5" key="1">
    <citation type="submission" date="2016-11" db="EMBL/GenBank/DDBJ databases">
        <authorList>
            <person name="Jaros S."/>
            <person name="Januszkiewicz K."/>
            <person name="Wedrychowicz H."/>
        </authorList>
    </citation>
    <scope>NUCLEOTIDE SEQUENCE [LARGE SCALE GENOMIC DNA]</scope>
    <source>
        <strain evidence="4 5">CGMCC 1.8863</strain>
    </source>
</reference>
<protein>
    <recommendedName>
        <fullName evidence="6">DNA-binding transcriptional regulator GbsR, MarR family</fullName>
    </recommendedName>
</protein>
<sequence>MDLEIEKSELIEELGVYFETNKILSHLAARIFSLLILTEKDGTSFDELVTTLNASKSSVSTNLKLLQNTGRVTYFTKLGDRKRYFRAAPNDIIVQLDKKIAQWEQEKQLHEKLFAFKTNLYKAHNKYDENLPGLQYTKNYALFINDFIENLKTLKNNLQNTLN</sequence>
<evidence type="ECO:0000256" key="3">
    <source>
        <dbReference type="ARBA" id="ARBA00023163"/>
    </source>
</evidence>
<dbReference type="InterPro" id="IPR036388">
    <property type="entry name" value="WH-like_DNA-bd_sf"/>
</dbReference>
<dbReference type="PANTHER" id="PTHR38465">
    <property type="entry name" value="HTH-TYPE TRANSCRIPTIONAL REGULATOR MJ1563-RELATED"/>
    <property type="match status" value="1"/>
</dbReference>
<keyword evidence="3" id="KW-0804">Transcription</keyword>
<dbReference type="STRING" id="558155.SAMN04487911_104107"/>
<dbReference type="Proteomes" id="UP000184231">
    <property type="component" value="Unassembled WGS sequence"/>
</dbReference>
<organism evidence="4 5">
    <name type="scientific">Arenibacter nanhaiticus</name>
    <dbReference type="NCBI Taxonomy" id="558155"/>
    <lineage>
        <taxon>Bacteria</taxon>
        <taxon>Pseudomonadati</taxon>
        <taxon>Bacteroidota</taxon>
        <taxon>Flavobacteriia</taxon>
        <taxon>Flavobacteriales</taxon>
        <taxon>Flavobacteriaceae</taxon>
        <taxon>Arenibacter</taxon>
    </lineage>
</organism>
<dbReference type="PANTHER" id="PTHR38465:SF1">
    <property type="entry name" value="HTH-TYPE TRANSCRIPTIONAL REGULATOR MJ1563-RELATED"/>
    <property type="match status" value="1"/>
</dbReference>
<evidence type="ECO:0000256" key="1">
    <source>
        <dbReference type="ARBA" id="ARBA00023015"/>
    </source>
</evidence>
<name>A0A1M6CZI0_9FLAO</name>
<gene>
    <name evidence="4" type="ORF">SAMN04487911_104107</name>
</gene>
<dbReference type="OrthoDB" id="1807857at2"/>
<accession>A0A1M6CZI0</accession>
<dbReference type="SUPFAM" id="SSF46785">
    <property type="entry name" value="Winged helix' DNA-binding domain"/>
    <property type="match status" value="1"/>
</dbReference>
<evidence type="ECO:0000256" key="2">
    <source>
        <dbReference type="ARBA" id="ARBA00023125"/>
    </source>
</evidence>
<proteinExistence type="predicted"/>
<keyword evidence="2" id="KW-0238">DNA-binding</keyword>
<evidence type="ECO:0008006" key="6">
    <source>
        <dbReference type="Google" id="ProtNLM"/>
    </source>
</evidence>
<dbReference type="EMBL" id="FQYX01000004">
    <property type="protein sequence ID" value="SHI66273.1"/>
    <property type="molecule type" value="Genomic_DNA"/>
</dbReference>
<dbReference type="GO" id="GO:0003677">
    <property type="term" value="F:DNA binding"/>
    <property type="evidence" value="ECO:0007669"/>
    <property type="project" value="UniProtKB-KW"/>
</dbReference>
<evidence type="ECO:0000313" key="5">
    <source>
        <dbReference type="Proteomes" id="UP000184231"/>
    </source>
</evidence>
<evidence type="ECO:0000313" key="4">
    <source>
        <dbReference type="EMBL" id="SHI66273.1"/>
    </source>
</evidence>
<dbReference type="AlphaFoldDB" id="A0A1M6CZI0"/>
<dbReference type="InterPro" id="IPR052362">
    <property type="entry name" value="HTH-GbsR_regulator"/>
</dbReference>
<dbReference type="Gene3D" id="1.10.10.10">
    <property type="entry name" value="Winged helix-like DNA-binding domain superfamily/Winged helix DNA-binding domain"/>
    <property type="match status" value="1"/>
</dbReference>